<evidence type="ECO:0000256" key="4">
    <source>
        <dbReference type="ARBA" id="ARBA00021923"/>
    </source>
</evidence>
<keyword evidence="6" id="KW-0665">Pyrimidine biosynthesis</keyword>
<feature type="region of interest" description="Disordered" evidence="10">
    <location>
        <begin position="215"/>
        <end position="234"/>
    </location>
</feature>
<gene>
    <name evidence="12" type="ORF">NA57DRAFT_50271</name>
</gene>
<evidence type="ECO:0000256" key="6">
    <source>
        <dbReference type="ARBA" id="ARBA00022975"/>
    </source>
</evidence>
<feature type="region of interest" description="Disordered" evidence="10">
    <location>
        <begin position="162"/>
        <end position="194"/>
    </location>
</feature>
<dbReference type="AlphaFoldDB" id="A0A9P4I008"/>
<dbReference type="EMBL" id="ML978146">
    <property type="protein sequence ID" value="KAF2092435.1"/>
    <property type="molecule type" value="Genomic_DNA"/>
</dbReference>
<dbReference type="OrthoDB" id="10263753at2759"/>
<dbReference type="PANTHER" id="PTHR19278:SF9">
    <property type="entry name" value="URIDINE 5'-MONOPHOSPHATE SYNTHASE"/>
    <property type="match status" value="1"/>
</dbReference>
<protein>
    <recommendedName>
        <fullName evidence="4">Orotidine 5'-phosphate decarboxylase</fullName>
        <ecNumber evidence="3">4.1.1.23</ecNumber>
    </recommendedName>
    <alternativeName>
        <fullName evidence="9">OMP decarboxylase</fullName>
    </alternativeName>
    <alternativeName>
        <fullName evidence="8">Uridine 5'-monophosphate synthase</fullName>
    </alternativeName>
</protein>
<evidence type="ECO:0000259" key="11">
    <source>
        <dbReference type="SMART" id="SM00934"/>
    </source>
</evidence>
<dbReference type="CDD" id="cd04725">
    <property type="entry name" value="OMP_decarboxylase_like"/>
    <property type="match status" value="1"/>
</dbReference>
<dbReference type="InterPro" id="IPR001754">
    <property type="entry name" value="OMPdeCOase_dom"/>
</dbReference>
<dbReference type="InterPro" id="IPR013785">
    <property type="entry name" value="Aldolase_TIM"/>
</dbReference>
<proteinExistence type="inferred from homology"/>
<dbReference type="SUPFAM" id="SSF51366">
    <property type="entry name" value="Ribulose-phoshate binding barrel"/>
    <property type="match status" value="1"/>
</dbReference>
<dbReference type="PROSITE" id="PS00156">
    <property type="entry name" value="OMPDECASE"/>
    <property type="match status" value="1"/>
</dbReference>
<dbReference type="GO" id="GO:0004588">
    <property type="term" value="F:orotate phosphoribosyltransferase activity"/>
    <property type="evidence" value="ECO:0007669"/>
    <property type="project" value="TreeGrafter"/>
</dbReference>
<dbReference type="GO" id="GO:0004590">
    <property type="term" value="F:orotidine-5'-phosphate decarboxylase activity"/>
    <property type="evidence" value="ECO:0007669"/>
    <property type="project" value="UniProtKB-EC"/>
</dbReference>
<evidence type="ECO:0000256" key="9">
    <source>
        <dbReference type="ARBA" id="ARBA00033428"/>
    </source>
</evidence>
<evidence type="ECO:0000256" key="8">
    <source>
        <dbReference type="ARBA" id="ARBA00031744"/>
    </source>
</evidence>
<feature type="compositionally biased region" description="Polar residues" evidence="10">
    <location>
        <begin position="215"/>
        <end position="229"/>
    </location>
</feature>
<feature type="region of interest" description="Disordered" evidence="10">
    <location>
        <begin position="300"/>
        <end position="319"/>
    </location>
</feature>
<organism evidence="12 13">
    <name type="scientific">Rhizodiscina lignyota</name>
    <dbReference type="NCBI Taxonomy" id="1504668"/>
    <lineage>
        <taxon>Eukaryota</taxon>
        <taxon>Fungi</taxon>
        <taxon>Dikarya</taxon>
        <taxon>Ascomycota</taxon>
        <taxon>Pezizomycotina</taxon>
        <taxon>Dothideomycetes</taxon>
        <taxon>Pleosporomycetidae</taxon>
        <taxon>Aulographales</taxon>
        <taxon>Rhizodiscinaceae</taxon>
        <taxon>Rhizodiscina</taxon>
    </lineage>
</organism>
<keyword evidence="13" id="KW-1185">Reference proteome</keyword>
<evidence type="ECO:0000256" key="1">
    <source>
        <dbReference type="ARBA" id="ARBA00004861"/>
    </source>
</evidence>
<evidence type="ECO:0000256" key="7">
    <source>
        <dbReference type="ARBA" id="ARBA00023239"/>
    </source>
</evidence>
<name>A0A9P4I008_9PEZI</name>
<evidence type="ECO:0000256" key="10">
    <source>
        <dbReference type="SAM" id="MobiDB-lite"/>
    </source>
</evidence>
<evidence type="ECO:0000313" key="12">
    <source>
        <dbReference type="EMBL" id="KAF2092435.1"/>
    </source>
</evidence>
<dbReference type="EC" id="4.1.1.23" evidence="3"/>
<comment type="caution">
    <text evidence="12">The sequence shown here is derived from an EMBL/GenBank/DDBJ whole genome shotgun (WGS) entry which is preliminary data.</text>
</comment>
<dbReference type="Gene3D" id="3.20.20.70">
    <property type="entry name" value="Aldolase class I"/>
    <property type="match status" value="2"/>
</dbReference>
<dbReference type="InterPro" id="IPR011060">
    <property type="entry name" value="RibuloseP-bd_barrel"/>
</dbReference>
<evidence type="ECO:0000256" key="2">
    <source>
        <dbReference type="ARBA" id="ARBA00011018"/>
    </source>
</evidence>
<comment type="similarity">
    <text evidence="2">Belongs to the OMP decarboxylase family.</text>
</comment>
<reference evidence="12" key="1">
    <citation type="journal article" date="2020" name="Stud. Mycol.">
        <title>101 Dothideomycetes genomes: a test case for predicting lifestyles and emergence of pathogens.</title>
        <authorList>
            <person name="Haridas S."/>
            <person name="Albert R."/>
            <person name="Binder M."/>
            <person name="Bloem J."/>
            <person name="Labutti K."/>
            <person name="Salamov A."/>
            <person name="Andreopoulos B."/>
            <person name="Baker S."/>
            <person name="Barry K."/>
            <person name="Bills G."/>
            <person name="Bluhm B."/>
            <person name="Cannon C."/>
            <person name="Castanera R."/>
            <person name="Culley D."/>
            <person name="Daum C."/>
            <person name="Ezra D."/>
            <person name="Gonzalez J."/>
            <person name="Henrissat B."/>
            <person name="Kuo A."/>
            <person name="Liang C."/>
            <person name="Lipzen A."/>
            <person name="Lutzoni F."/>
            <person name="Magnuson J."/>
            <person name="Mondo S."/>
            <person name="Nolan M."/>
            <person name="Ohm R."/>
            <person name="Pangilinan J."/>
            <person name="Park H.-J."/>
            <person name="Ramirez L."/>
            <person name="Alfaro M."/>
            <person name="Sun H."/>
            <person name="Tritt A."/>
            <person name="Yoshinaga Y."/>
            <person name="Zwiers L.-H."/>
            <person name="Turgeon B."/>
            <person name="Goodwin S."/>
            <person name="Spatafora J."/>
            <person name="Crous P."/>
            <person name="Grigoriev I."/>
        </authorList>
    </citation>
    <scope>NUCLEOTIDE SEQUENCE</scope>
    <source>
        <strain evidence="12">CBS 133067</strain>
    </source>
</reference>
<evidence type="ECO:0000313" key="13">
    <source>
        <dbReference type="Proteomes" id="UP000799772"/>
    </source>
</evidence>
<dbReference type="PANTHER" id="PTHR19278">
    <property type="entry name" value="OROTATE PHOSPHORIBOSYLTRANSFERASE"/>
    <property type="match status" value="1"/>
</dbReference>
<dbReference type="Pfam" id="PF00215">
    <property type="entry name" value="OMPdecase"/>
    <property type="match status" value="1"/>
</dbReference>
<feature type="compositionally biased region" description="Polar residues" evidence="10">
    <location>
        <begin position="170"/>
        <end position="189"/>
    </location>
</feature>
<comment type="pathway">
    <text evidence="1">Pyrimidine metabolism; UMP biosynthesis via de novo pathway; UMP from orotate: step 2/2.</text>
</comment>
<accession>A0A9P4I008</accession>
<dbReference type="GO" id="GO:0006222">
    <property type="term" value="P:UMP biosynthetic process"/>
    <property type="evidence" value="ECO:0007669"/>
    <property type="project" value="TreeGrafter"/>
</dbReference>
<keyword evidence="7" id="KW-0456">Lyase</keyword>
<evidence type="ECO:0000256" key="5">
    <source>
        <dbReference type="ARBA" id="ARBA00022793"/>
    </source>
</evidence>
<sequence>MAAPHPTWALPYKDRASLPSTPPLAAYLLRLIHLKRSNLCLSADVTTTSELLSLAEEVGDSICLLKTHADIINDFSDRTVRELRGIARRKRFLIFEDRKFGDIGSTVQRQYTSGPLSIAKWAEITNAHLFPGPLIVTALKQAAATAIAAYNTSVQTDISVGSPIEPPSYAESSSSHANATNHVPNNTSSPDRDAFAREGCDARKHSVVSITHTISTQTEPMSPQATPSFDDSDPIPNINSPFLRGLLLLAEMSTEGNFLTGSYTSSCVEVARQHKDFVLGFIAQRSLNTQKEDNFITMTPGVSLPPPGQEGKVGGDGLGQQYNSPRSVVLEKGSDVVIVGRGILNADDRSAEAERYRQEAWTAYEARIGRRR</sequence>
<keyword evidence="5" id="KW-0210">Decarboxylase</keyword>
<dbReference type="GO" id="GO:0006207">
    <property type="term" value="P:'de novo' pyrimidine nucleobase biosynthetic process"/>
    <property type="evidence" value="ECO:0007669"/>
    <property type="project" value="InterPro"/>
</dbReference>
<evidence type="ECO:0000256" key="3">
    <source>
        <dbReference type="ARBA" id="ARBA00012321"/>
    </source>
</evidence>
<dbReference type="SMART" id="SM00934">
    <property type="entry name" value="OMPdecase"/>
    <property type="match status" value="1"/>
</dbReference>
<dbReference type="InterPro" id="IPR018089">
    <property type="entry name" value="OMPdecase_AS"/>
</dbReference>
<feature type="domain" description="Orotidine 5'-phosphate decarboxylase" evidence="11">
    <location>
        <begin position="38"/>
        <end position="356"/>
    </location>
</feature>
<dbReference type="Proteomes" id="UP000799772">
    <property type="component" value="Unassembled WGS sequence"/>
</dbReference>